<name>A0A251X806_9GAMM</name>
<keyword evidence="4" id="KW-1185">Reference proteome</keyword>
<feature type="transmembrane region" description="Helical" evidence="2">
    <location>
        <begin position="5"/>
        <end position="25"/>
    </location>
</feature>
<evidence type="ECO:0000313" key="4">
    <source>
        <dbReference type="Proteomes" id="UP000194798"/>
    </source>
</evidence>
<evidence type="ECO:0000256" key="1">
    <source>
        <dbReference type="SAM" id="Coils"/>
    </source>
</evidence>
<feature type="coiled-coil region" evidence="1">
    <location>
        <begin position="64"/>
        <end position="143"/>
    </location>
</feature>
<keyword evidence="2" id="KW-1133">Transmembrane helix</keyword>
<gene>
    <name evidence="3" type="ORF">TPSD3_07265</name>
</gene>
<organism evidence="3 4">
    <name type="scientific">Thioflexithrix psekupsensis</name>
    <dbReference type="NCBI Taxonomy" id="1570016"/>
    <lineage>
        <taxon>Bacteria</taxon>
        <taxon>Pseudomonadati</taxon>
        <taxon>Pseudomonadota</taxon>
        <taxon>Gammaproteobacteria</taxon>
        <taxon>Thiotrichales</taxon>
        <taxon>Thioflexithrix</taxon>
    </lineage>
</organism>
<dbReference type="RefSeq" id="WP_086487912.1">
    <property type="nucleotide sequence ID" value="NZ_MSLT01000012.1"/>
</dbReference>
<evidence type="ECO:0000256" key="2">
    <source>
        <dbReference type="SAM" id="Phobius"/>
    </source>
</evidence>
<reference evidence="3 4" key="1">
    <citation type="submission" date="2016-12" db="EMBL/GenBank/DDBJ databases">
        <title>Thioflexothrix psekupsii D3 genome sequencing and assembly.</title>
        <authorList>
            <person name="Fomenkov A."/>
            <person name="Vincze T."/>
            <person name="Grabovich M."/>
            <person name="Anton B.P."/>
            <person name="Dubinina G."/>
            <person name="Orlova M."/>
            <person name="Belousova E."/>
            <person name="Roberts R.J."/>
        </authorList>
    </citation>
    <scope>NUCLEOTIDE SEQUENCE [LARGE SCALE GENOMIC DNA]</scope>
    <source>
        <strain evidence="3">D3</strain>
    </source>
</reference>
<keyword evidence="2" id="KW-0472">Membrane</keyword>
<dbReference type="Proteomes" id="UP000194798">
    <property type="component" value="Unassembled WGS sequence"/>
</dbReference>
<keyword evidence="1" id="KW-0175">Coiled coil</keyword>
<dbReference type="AlphaFoldDB" id="A0A251X806"/>
<dbReference type="EMBL" id="MSLT01000012">
    <property type="protein sequence ID" value="OUD14126.1"/>
    <property type="molecule type" value="Genomic_DNA"/>
</dbReference>
<keyword evidence="2" id="KW-0812">Transmembrane</keyword>
<feature type="transmembrane region" description="Helical" evidence="2">
    <location>
        <begin position="31"/>
        <end position="50"/>
    </location>
</feature>
<accession>A0A251X806</accession>
<protein>
    <submittedName>
        <fullName evidence="3">Uncharacterized protein</fullName>
    </submittedName>
</protein>
<comment type="caution">
    <text evidence="3">The sequence shown here is derived from an EMBL/GenBank/DDBJ whole genome shotgun (WGS) entry which is preliminary data.</text>
</comment>
<sequence>MISVILKAILIFFIYLIIGAIIGSYGDKKELMPIAVLITFFGMIHAIVYITNKIYRKYIFPREVESLLVKIEGLNNKLFILERENVELREKNKKLINHQKGILKLKTNFGRCRLQLTLLKEENQQLRAENNKQVEKYKSLIDRISRDRNRQALAQRMANQKRKGEN</sequence>
<evidence type="ECO:0000313" key="3">
    <source>
        <dbReference type="EMBL" id="OUD14126.1"/>
    </source>
</evidence>
<proteinExistence type="predicted"/>